<comment type="subcellular location">
    <subcellularLocation>
        <location evidence="1">Cell membrane</location>
        <topology evidence="1">Multi-pass membrane protein</topology>
    </subcellularLocation>
</comment>
<reference evidence="9" key="1">
    <citation type="submission" date="2008-12" db="EMBL/GenBank/DDBJ databases">
        <title>Complete sequence of Chloroflexus aggregans DSM 9485.</title>
        <authorList>
            <consortium name="US DOE Joint Genome Institute"/>
            <person name="Lucas S."/>
            <person name="Copeland A."/>
            <person name="Lapidus A."/>
            <person name="Glavina del Rio T."/>
            <person name="Dalin E."/>
            <person name="Tice H."/>
            <person name="Pitluck S."/>
            <person name="Foster B."/>
            <person name="Larimer F."/>
            <person name="Land M."/>
            <person name="Hauser L."/>
            <person name="Kyrpides N."/>
            <person name="Mikhailova N."/>
            <person name="Bryant D."/>
            <person name="Richardson P."/>
        </authorList>
    </citation>
    <scope>NUCLEOTIDE SEQUENCE</scope>
    <source>
        <strain evidence="9">DSM 9485</strain>
    </source>
</reference>
<evidence type="ECO:0000259" key="8">
    <source>
        <dbReference type="PROSITE" id="PS50850"/>
    </source>
</evidence>
<feature type="transmembrane region" description="Helical" evidence="7">
    <location>
        <begin position="400"/>
        <end position="416"/>
    </location>
</feature>
<evidence type="ECO:0000313" key="9">
    <source>
        <dbReference type="EMBL" id="ACL23973.1"/>
    </source>
</evidence>
<feature type="transmembrane region" description="Helical" evidence="7">
    <location>
        <begin position="181"/>
        <end position="199"/>
    </location>
</feature>
<dbReference type="PANTHER" id="PTHR23517:SF3">
    <property type="entry name" value="INTEGRAL MEMBRANE TRANSPORT PROTEIN"/>
    <property type="match status" value="1"/>
</dbReference>
<keyword evidence="3" id="KW-1003">Cell membrane</keyword>
<protein>
    <submittedName>
        <fullName evidence="9">Major facilitator superfamily MFS_1</fullName>
    </submittedName>
</protein>
<keyword evidence="10" id="KW-1185">Reference proteome</keyword>
<evidence type="ECO:0000313" key="10">
    <source>
        <dbReference type="Proteomes" id="UP000002508"/>
    </source>
</evidence>
<evidence type="ECO:0000256" key="6">
    <source>
        <dbReference type="ARBA" id="ARBA00023136"/>
    </source>
</evidence>
<gene>
    <name evidence="9" type="ordered locus">Cagg_1059</name>
</gene>
<dbReference type="EMBL" id="CP001337">
    <property type="protein sequence ID" value="ACL23973.1"/>
    <property type="molecule type" value="Genomic_DNA"/>
</dbReference>
<dbReference type="PANTHER" id="PTHR23517">
    <property type="entry name" value="RESISTANCE PROTEIN MDTM, PUTATIVE-RELATED-RELATED"/>
    <property type="match status" value="1"/>
</dbReference>
<dbReference type="SUPFAM" id="SSF103473">
    <property type="entry name" value="MFS general substrate transporter"/>
    <property type="match status" value="1"/>
</dbReference>
<dbReference type="PROSITE" id="PS00216">
    <property type="entry name" value="SUGAR_TRANSPORT_1"/>
    <property type="match status" value="2"/>
</dbReference>
<dbReference type="InterPro" id="IPR011701">
    <property type="entry name" value="MFS"/>
</dbReference>
<dbReference type="GO" id="GO:0022857">
    <property type="term" value="F:transmembrane transporter activity"/>
    <property type="evidence" value="ECO:0007669"/>
    <property type="project" value="InterPro"/>
</dbReference>
<feature type="transmembrane region" description="Helical" evidence="7">
    <location>
        <begin position="327"/>
        <end position="351"/>
    </location>
</feature>
<dbReference type="GO" id="GO:0005886">
    <property type="term" value="C:plasma membrane"/>
    <property type="evidence" value="ECO:0007669"/>
    <property type="project" value="UniProtKB-SubCell"/>
</dbReference>
<evidence type="ECO:0000256" key="3">
    <source>
        <dbReference type="ARBA" id="ARBA00022475"/>
    </source>
</evidence>
<feature type="transmembrane region" description="Helical" evidence="7">
    <location>
        <begin position="304"/>
        <end position="321"/>
    </location>
</feature>
<dbReference type="InterPro" id="IPR020846">
    <property type="entry name" value="MFS_dom"/>
</dbReference>
<evidence type="ECO:0000256" key="2">
    <source>
        <dbReference type="ARBA" id="ARBA00022448"/>
    </source>
</evidence>
<feature type="transmembrane region" description="Helical" evidence="7">
    <location>
        <begin position="59"/>
        <end position="78"/>
    </location>
</feature>
<dbReference type="STRING" id="326427.Cagg_1059"/>
<dbReference type="CDD" id="cd17325">
    <property type="entry name" value="MFS_MdtG_SLC18_like"/>
    <property type="match status" value="1"/>
</dbReference>
<keyword evidence="6 7" id="KW-0472">Membrane</keyword>
<dbReference type="KEGG" id="cag:Cagg_1059"/>
<evidence type="ECO:0000256" key="1">
    <source>
        <dbReference type="ARBA" id="ARBA00004651"/>
    </source>
</evidence>
<keyword evidence="4 7" id="KW-0812">Transmembrane</keyword>
<sequence>MPSQPSSALSDIRLGLRANWAQFSLLVFVNAFVGGMVGIERTVLPLLAEADFGIASKTAILSFIFSFGIVKALANLFAGRLSDRIGRKKVLVTGWIIGLPVPVIIIFAPSWEWIIFANGLLGINQGLCWSTTVIMKIDLVGPQQRGLAMGINEAAGYLAVSAAAFGTGYLATTYSLRPQPFIIGIIIALAGLISSIFLVRETQGHAAVEARTHHNGMPPAARLSFAHILLLTSWKDRSLFAISQAGMFNNLNDGMAWGLFPLYFALHGLSIGDIGILSAIYPAVWGIGQLGAGALSDRVGRKPLITLGMIVQAGGIFLFILTSDFWIWALGSTLLGLGTALVYPTLLAAIGDVAHSTWRASAVGVYRLWRDGGYAIGALLAGSLADALGIRWAIGATGGLTLLSGIIVATVMRETLPGRR</sequence>
<dbReference type="InterPro" id="IPR050171">
    <property type="entry name" value="MFS_Transporters"/>
</dbReference>
<evidence type="ECO:0000256" key="4">
    <source>
        <dbReference type="ARBA" id="ARBA00022692"/>
    </source>
</evidence>
<feature type="transmembrane region" description="Helical" evidence="7">
    <location>
        <begin position="20"/>
        <end position="39"/>
    </location>
</feature>
<dbReference type="PROSITE" id="PS50850">
    <property type="entry name" value="MFS"/>
    <property type="match status" value="1"/>
</dbReference>
<dbReference type="AlphaFoldDB" id="B8G716"/>
<accession>B8G716</accession>
<keyword evidence="5 7" id="KW-1133">Transmembrane helix</keyword>
<dbReference type="RefSeq" id="WP_012616337.1">
    <property type="nucleotide sequence ID" value="NC_011831.1"/>
</dbReference>
<name>B8G716_CHLAD</name>
<dbReference type="HOGENOM" id="CLU_035002_0_0_0"/>
<feature type="domain" description="Major facilitator superfamily (MFS) profile" evidence="8">
    <location>
        <begin position="19"/>
        <end position="416"/>
    </location>
</feature>
<feature type="transmembrane region" description="Helical" evidence="7">
    <location>
        <begin position="90"/>
        <end position="108"/>
    </location>
</feature>
<dbReference type="Pfam" id="PF07690">
    <property type="entry name" value="MFS_1"/>
    <property type="match status" value="2"/>
</dbReference>
<dbReference type="Proteomes" id="UP000002508">
    <property type="component" value="Chromosome"/>
</dbReference>
<dbReference type="Gene3D" id="1.20.1250.20">
    <property type="entry name" value="MFS general substrate transporter like domains"/>
    <property type="match status" value="2"/>
</dbReference>
<evidence type="ECO:0000256" key="7">
    <source>
        <dbReference type="SAM" id="Phobius"/>
    </source>
</evidence>
<dbReference type="InterPro" id="IPR036259">
    <property type="entry name" value="MFS_trans_sf"/>
</dbReference>
<evidence type="ECO:0000256" key="5">
    <source>
        <dbReference type="ARBA" id="ARBA00022989"/>
    </source>
</evidence>
<dbReference type="eggNOG" id="COG2814">
    <property type="taxonomic scope" value="Bacteria"/>
</dbReference>
<feature type="transmembrane region" description="Helical" evidence="7">
    <location>
        <begin position="114"/>
        <end position="134"/>
    </location>
</feature>
<feature type="transmembrane region" description="Helical" evidence="7">
    <location>
        <begin position="155"/>
        <end position="175"/>
    </location>
</feature>
<proteinExistence type="predicted"/>
<feature type="transmembrane region" description="Helical" evidence="7">
    <location>
        <begin position="262"/>
        <end position="284"/>
    </location>
</feature>
<dbReference type="InterPro" id="IPR005829">
    <property type="entry name" value="Sugar_transporter_CS"/>
</dbReference>
<keyword evidence="2" id="KW-0813">Transport</keyword>
<dbReference type="OrthoDB" id="9810492at2"/>
<organism evidence="9 10">
    <name type="scientific">Chloroflexus aggregans (strain MD-66 / DSM 9485)</name>
    <dbReference type="NCBI Taxonomy" id="326427"/>
    <lineage>
        <taxon>Bacteria</taxon>
        <taxon>Bacillati</taxon>
        <taxon>Chloroflexota</taxon>
        <taxon>Chloroflexia</taxon>
        <taxon>Chloroflexales</taxon>
        <taxon>Chloroflexineae</taxon>
        <taxon>Chloroflexaceae</taxon>
        <taxon>Chloroflexus</taxon>
    </lineage>
</organism>